<feature type="compositionally biased region" description="Basic and acidic residues" evidence="1">
    <location>
        <begin position="7"/>
        <end position="16"/>
    </location>
</feature>
<sequence>MSAPEHPALDDHRRPGDGSWPGDGFMRLAKAAGERAARAAERARRAGLRLQRLRTGRTDACADSCGSFCQDADRPVPVPLPATLDHVWTYRMLIAVHEQAVRHFRTCAERGLGDVERYRERATWHSRAAEHAREARAAWTAARRLSS</sequence>
<proteinExistence type="predicted"/>
<feature type="region of interest" description="Disordered" evidence="1">
    <location>
        <begin position="1"/>
        <end position="23"/>
    </location>
</feature>
<organism evidence="2">
    <name type="scientific">Nonomuraea gerenzanensis</name>
    <dbReference type="NCBI Taxonomy" id="93944"/>
    <lineage>
        <taxon>Bacteria</taxon>
        <taxon>Bacillati</taxon>
        <taxon>Actinomycetota</taxon>
        <taxon>Actinomycetes</taxon>
        <taxon>Streptosporangiales</taxon>
        <taxon>Streptosporangiaceae</taxon>
        <taxon>Nonomuraea</taxon>
    </lineage>
</organism>
<dbReference type="AlphaFoldDB" id="A0A1M4EGZ8"/>
<name>A0A1M4EGZ8_9ACTN</name>
<evidence type="ECO:0000256" key="1">
    <source>
        <dbReference type="SAM" id="MobiDB-lite"/>
    </source>
</evidence>
<evidence type="ECO:0000313" key="2">
    <source>
        <dbReference type="EMBL" id="SBO98072.1"/>
    </source>
</evidence>
<gene>
    <name evidence="2" type="ORF">BN4615_P7588</name>
</gene>
<protein>
    <submittedName>
        <fullName evidence="2">Uncharacterized protein</fullName>
    </submittedName>
</protein>
<reference evidence="2" key="1">
    <citation type="submission" date="2016-04" db="EMBL/GenBank/DDBJ databases">
        <authorList>
            <person name="Evans L.H."/>
            <person name="Alamgir A."/>
            <person name="Owens N."/>
            <person name="Weber N.D."/>
            <person name="Virtaneva K."/>
            <person name="Barbian K."/>
            <person name="Babar A."/>
            <person name="Rosenke K."/>
        </authorList>
    </citation>
    <scope>NUCLEOTIDE SEQUENCE</scope>
    <source>
        <strain evidence="2">Nono1</strain>
    </source>
</reference>
<accession>A0A1M4EGZ8</accession>
<dbReference type="EMBL" id="LT559118">
    <property type="protein sequence ID" value="SBO98072.1"/>
    <property type="molecule type" value="Genomic_DNA"/>
</dbReference>